<evidence type="ECO:0000313" key="11">
    <source>
        <dbReference type="Proteomes" id="UP001319080"/>
    </source>
</evidence>
<protein>
    <submittedName>
        <fullName evidence="10">TolC family protein</fullName>
    </submittedName>
</protein>
<dbReference type="AlphaFoldDB" id="A0AAP2DY24"/>
<comment type="subcellular location">
    <subcellularLocation>
        <location evidence="1">Cell outer membrane</location>
    </subcellularLocation>
</comment>
<dbReference type="GO" id="GO:0009279">
    <property type="term" value="C:cell outer membrane"/>
    <property type="evidence" value="ECO:0007669"/>
    <property type="project" value="UniProtKB-SubCell"/>
</dbReference>
<keyword evidence="5" id="KW-0812">Transmembrane</keyword>
<dbReference type="RefSeq" id="WP_254084096.1">
    <property type="nucleotide sequence ID" value="NZ_JAHESE010000007.1"/>
</dbReference>
<dbReference type="PANTHER" id="PTHR30026">
    <property type="entry name" value="OUTER MEMBRANE PROTEIN TOLC"/>
    <property type="match status" value="1"/>
</dbReference>
<feature type="coiled-coil region" evidence="8">
    <location>
        <begin position="126"/>
        <end position="185"/>
    </location>
</feature>
<organism evidence="10 11">
    <name type="scientific">Dawidia cretensis</name>
    <dbReference type="NCBI Taxonomy" id="2782350"/>
    <lineage>
        <taxon>Bacteria</taxon>
        <taxon>Pseudomonadati</taxon>
        <taxon>Bacteroidota</taxon>
        <taxon>Cytophagia</taxon>
        <taxon>Cytophagales</taxon>
        <taxon>Chryseotaleaceae</taxon>
        <taxon>Dawidia</taxon>
    </lineage>
</organism>
<dbReference type="EMBL" id="JAHESE010000007">
    <property type="protein sequence ID" value="MBT1708504.1"/>
    <property type="molecule type" value="Genomic_DNA"/>
</dbReference>
<dbReference type="GO" id="GO:1990281">
    <property type="term" value="C:efflux pump complex"/>
    <property type="evidence" value="ECO:0007669"/>
    <property type="project" value="TreeGrafter"/>
</dbReference>
<evidence type="ECO:0000256" key="6">
    <source>
        <dbReference type="ARBA" id="ARBA00023136"/>
    </source>
</evidence>
<dbReference type="GO" id="GO:0015562">
    <property type="term" value="F:efflux transmembrane transporter activity"/>
    <property type="evidence" value="ECO:0007669"/>
    <property type="project" value="InterPro"/>
</dbReference>
<evidence type="ECO:0000256" key="3">
    <source>
        <dbReference type="ARBA" id="ARBA00022448"/>
    </source>
</evidence>
<dbReference type="InterPro" id="IPR051906">
    <property type="entry name" value="TolC-like"/>
</dbReference>
<dbReference type="Pfam" id="PF02321">
    <property type="entry name" value="OEP"/>
    <property type="match status" value="2"/>
</dbReference>
<dbReference type="GO" id="GO:0015288">
    <property type="term" value="F:porin activity"/>
    <property type="evidence" value="ECO:0007669"/>
    <property type="project" value="TreeGrafter"/>
</dbReference>
<dbReference type="Gene3D" id="1.20.1600.10">
    <property type="entry name" value="Outer membrane efflux proteins (OEP)"/>
    <property type="match status" value="1"/>
</dbReference>
<feature type="chain" id="PRO_5042815016" evidence="9">
    <location>
        <begin position="21"/>
        <end position="494"/>
    </location>
</feature>
<dbReference type="Proteomes" id="UP001319080">
    <property type="component" value="Unassembled WGS sequence"/>
</dbReference>
<dbReference type="PANTHER" id="PTHR30026:SF20">
    <property type="entry name" value="OUTER MEMBRANE PROTEIN TOLC"/>
    <property type="match status" value="1"/>
</dbReference>
<keyword evidence="9" id="KW-0732">Signal</keyword>
<feature type="signal peptide" evidence="9">
    <location>
        <begin position="1"/>
        <end position="20"/>
    </location>
</feature>
<keyword evidence="4" id="KW-1134">Transmembrane beta strand</keyword>
<comment type="similarity">
    <text evidence="2">Belongs to the outer membrane factor (OMF) (TC 1.B.17) family.</text>
</comment>
<dbReference type="SUPFAM" id="SSF56954">
    <property type="entry name" value="Outer membrane efflux proteins (OEP)"/>
    <property type="match status" value="1"/>
</dbReference>
<dbReference type="InterPro" id="IPR003423">
    <property type="entry name" value="OMP_efflux"/>
</dbReference>
<evidence type="ECO:0000256" key="4">
    <source>
        <dbReference type="ARBA" id="ARBA00022452"/>
    </source>
</evidence>
<evidence type="ECO:0000256" key="9">
    <source>
        <dbReference type="SAM" id="SignalP"/>
    </source>
</evidence>
<evidence type="ECO:0000256" key="1">
    <source>
        <dbReference type="ARBA" id="ARBA00004442"/>
    </source>
</evidence>
<keyword evidence="7" id="KW-0998">Cell outer membrane</keyword>
<name>A0AAP2DY24_9BACT</name>
<keyword evidence="11" id="KW-1185">Reference proteome</keyword>
<keyword evidence="8" id="KW-0175">Coiled coil</keyword>
<comment type="caution">
    <text evidence="10">The sequence shown here is derived from an EMBL/GenBank/DDBJ whole genome shotgun (WGS) entry which is preliminary data.</text>
</comment>
<evidence type="ECO:0000256" key="5">
    <source>
        <dbReference type="ARBA" id="ARBA00022692"/>
    </source>
</evidence>
<reference evidence="10 11" key="1">
    <citation type="submission" date="2021-05" db="EMBL/GenBank/DDBJ databases">
        <title>A Polyphasic approach of four new species of the genus Ohtaekwangia: Ohtaekwangia histidinii sp. nov., Ohtaekwangia cretensis sp. nov., Ohtaekwangia indiensis sp. nov., Ohtaekwangia reichenbachii sp. nov. from diverse environment.</title>
        <authorList>
            <person name="Octaviana S."/>
        </authorList>
    </citation>
    <scope>NUCLEOTIDE SEQUENCE [LARGE SCALE GENOMIC DNA]</scope>
    <source>
        <strain evidence="10 11">PWU5</strain>
    </source>
</reference>
<evidence type="ECO:0000256" key="7">
    <source>
        <dbReference type="ARBA" id="ARBA00023237"/>
    </source>
</evidence>
<evidence type="ECO:0000313" key="10">
    <source>
        <dbReference type="EMBL" id="MBT1708504.1"/>
    </source>
</evidence>
<gene>
    <name evidence="10" type="ORF">KK062_09725</name>
</gene>
<evidence type="ECO:0000256" key="8">
    <source>
        <dbReference type="SAM" id="Coils"/>
    </source>
</evidence>
<evidence type="ECO:0000256" key="2">
    <source>
        <dbReference type="ARBA" id="ARBA00007613"/>
    </source>
</evidence>
<keyword evidence="6" id="KW-0472">Membrane</keyword>
<keyword evidence="3" id="KW-0813">Transport</keyword>
<proteinExistence type="inferred from homology"/>
<accession>A0AAP2DY24</accession>
<sequence length="494" mass="55228">MMRTLRWTFFLLCAPFLLHAQQTQPAADTAQSGTAWTLKQCIDYALANSLQVERSGYNVENSKLDYNLSRAEVLPSVNGSAQYGLSWGRTLVQNTYTYTTGEQRSLSGSLNASVPLFNGFRIQNSIRQYSHNYDAANLDLQKTKNDVILNVASLYITVVFDKEQLENAKSQLASSQQQYERTKKQVAAGSLPRSSELNLDAQVATNEVNLITRENNLNLSLLRLKQALQMPGGAALDVEIPQIDVEDLVLEQSRDQIFDIARQSMPEIKSADLKKEASYYAVKAAKGDLLPRLSLTASTNTYYSSSADGLRFISDGSPATPVYDTIGNVHGVDDQFVIARTPRNEFSGKLVNGYGYRDQLKDNIARSVGLSLTIPILNGFRSRTAWQRAVISQRVAEVDAKEMSNTLRQSVETAYNDAVAASKTYNSSLRQVQARDEAFRMTKQRFEAGATNYVEYQVAENDLFQAKSDLVRAKYDFIFKKKVLDFYQGKPLAY</sequence>